<sequence>MCEKAIKQNQLQLLELRKELIAALAHLSDAKRRYDQAK</sequence>
<protein>
    <submittedName>
        <fullName evidence="1">Uncharacterized protein</fullName>
    </submittedName>
</protein>
<reference evidence="1" key="1">
    <citation type="submission" date="2013-11" db="EMBL/GenBank/DDBJ databases">
        <title>Microbial diversity, functional groups and degradation webs in Northern and Southern Mediterranean and Red Sea marine crude oil polluted sites.</title>
        <authorList>
            <person name="Daffonchio D."/>
            <person name="Mapelli F."/>
            <person name="Ferrer M."/>
            <person name="Richter M."/>
            <person name="Cherif A."/>
            <person name="Malkawi H.I."/>
            <person name="Yakimov M.M."/>
            <person name="Abdel-Fattah Y.R."/>
            <person name="Blaghen M."/>
            <person name="Golyshin P.N."/>
            <person name="Kalogerakis N."/>
            <person name="Boon N."/>
            <person name="Magagnini M."/>
            <person name="Fava F."/>
        </authorList>
    </citation>
    <scope>NUCLEOTIDE SEQUENCE</scope>
</reference>
<organism evidence="1">
    <name type="scientific">marine sediment metagenome</name>
    <dbReference type="NCBI Taxonomy" id="412755"/>
    <lineage>
        <taxon>unclassified sequences</taxon>
        <taxon>metagenomes</taxon>
        <taxon>ecological metagenomes</taxon>
    </lineage>
</organism>
<dbReference type="AlphaFoldDB" id="A0A1B6NQM1"/>
<comment type="caution">
    <text evidence="1">The sequence shown here is derived from an EMBL/GenBank/DDBJ whole genome shotgun (WGS) entry which is preliminary data.</text>
</comment>
<accession>A0A1B6NQM1</accession>
<dbReference type="EMBL" id="AYSL01001593">
    <property type="protein sequence ID" value="KTF05746.1"/>
    <property type="molecule type" value="Genomic_DNA"/>
</dbReference>
<proteinExistence type="predicted"/>
<evidence type="ECO:0000313" key="1">
    <source>
        <dbReference type="EMBL" id="KTF05746.1"/>
    </source>
</evidence>
<gene>
    <name evidence="1" type="ORF">MGSAQ_002758</name>
</gene>
<name>A0A1B6NQM1_9ZZZZ</name>